<dbReference type="Pfam" id="PF01408">
    <property type="entry name" value="GFO_IDH_MocA"/>
    <property type="match status" value="1"/>
</dbReference>
<dbReference type="SUPFAM" id="SSF55347">
    <property type="entry name" value="Glyceraldehyde-3-phosphate dehydrogenase-like, C-terminal domain"/>
    <property type="match status" value="1"/>
</dbReference>
<dbReference type="SUPFAM" id="SSF51735">
    <property type="entry name" value="NAD(P)-binding Rossmann-fold domains"/>
    <property type="match status" value="1"/>
</dbReference>
<keyword evidence="5" id="KW-1185">Reference proteome</keyword>
<feature type="domain" description="GFO/IDH/MocA-like oxidoreductase" evidence="3">
    <location>
        <begin position="172"/>
        <end position="290"/>
    </location>
</feature>
<reference evidence="4 5" key="1">
    <citation type="submission" date="2022-03" db="EMBL/GenBank/DDBJ databases">
        <authorList>
            <person name="Jo J.-H."/>
            <person name="Im W.-T."/>
        </authorList>
    </citation>
    <scope>NUCLEOTIDE SEQUENCE [LARGE SCALE GENOMIC DNA]</scope>
    <source>
        <strain evidence="4 5">SM33</strain>
    </source>
</reference>
<evidence type="ECO:0000259" key="3">
    <source>
        <dbReference type="Pfam" id="PF22725"/>
    </source>
</evidence>
<name>A0ABS9VQZ8_9SPHN</name>
<sequence length="387" mass="41955">MTMDVSRRGLIGAGVGAALLPSVAKAQAMTGKATVGVAVVGLGKLSLNQIIPGFRNCRSARLAAVVSGHPEKAHRIAEEQKLSPRSVYTYADYDRIASDPNIDVVYIVLPNFMHAEYTIRALKAGKHVLCEKPMATTIGDAERMIAAARTANRHLMIAYRCHYEPLNLAGMRLLRSGELGKTRVVSTVMGRQADPSDPSDAWRLDMMKSGGALTDMGIYGVNGARYLLNEEPTEIQAWSQTDKSDPRFRDVVDLYSWQARFPSGAIATGSTSFNYAATMSWEVQSENGKITADPGCFYSGNRLTLGGTKVATPEIREIDQFAREMDWIADVVRGKAPMVSTAEEGLQDMRLMMAIMESAAKGGASVATNYGFRRPVDPAAVVDLPKA</sequence>
<dbReference type="Gene3D" id="3.30.360.10">
    <property type="entry name" value="Dihydrodipicolinate Reductase, domain 2"/>
    <property type="match status" value="1"/>
</dbReference>
<keyword evidence="1" id="KW-0560">Oxidoreductase</keyword>
<accession>A0ABS9VQZ8</accession>
<protein>
    <submittedName>
        <fullName evidence="4">Gfo/Idh/MocA family oxidoreductase</fullName>
    </submittedName>
</protein>
<dbReference type="InterPro" id="IPR000683">
    <property type="entry name" value="Gfo/Idh/MocA-like_OxRdtase_N"/>
</dbReference>
<proteinExistence type="predicted"/>
<evidence type="ECO:0000313" key="4">
    <source>
        <dbReference type="EMBL" id="MCH8617390.1"/>
    </source>
</evidence>
<organism evidence="4 5">
    <name type="scientific">Sphingomonas telluris</name>
    <dbReference type="NCBI Taxonomy" id="2907998"/>
    <lineage>
        <taxon>Bacteria</taxon>
        <taxon>Pseudomonadati</taxon>
        <taxon>Pseudomonadota</taxon>
        <taxon>Alphaproteobacteria</taxon>
        <taxon>Sphingomonadales</taxon>
        <taxon>Sphingomonadaceae</taxon>
        <taxon>Sphingomonas</taxon>
    </lineage>
</organism>
<evidence type="ECO:0000256" key="1">
    <source>
        <dbReference type="ARBA" id="ARBA00023002"/>
    </source>
</evidence>
<dbReference type="PRINTS" id="PR01775">
    <property type="entry name" value="GLFROXRDTASE"/>
</dbReference>
<dbReference type="InterPro" id="IPR006311">
    <property type="entry name" value="TAT_signal"/>
</dbReference>
<dbReference type="InterPro" id="IPR036291">
    <property type="entry name" value="NAD(P)-bd_dom_sf"/>
</dbReference>
<dbReference type="InterPro" id="IPR008354">
    <property type="entry name" value="Glc-Fru_OxRdtase_bac"/>
</dbReference>
<dbReference type="Proteomes" id="UP001203058">
    <property type="component" value="Unassembled WGS sequence"/>
</dbReference>
<feature type="domain" description="Gfo/Idh/MocA-like oxidoreductase N-terminal" evidence="2">
    <location>
        <begin position="36"/>
        <end position="158"/>
    </location>
</feature>
<dbReference type="Gene3D" id="3.40.50.720">
    <property type="entry name" value="NAD(P)-binding Rossmann-like Domain"/>
    <property type="match status" value="1"/>
</dbReference>
<dbReference type="InterPro" id="IPR050463">
    <property type="entry name" value="Gfo/Idh/MocA_oxidrdct_glycsds"/>
</dbReference>
<dbReference type="PROSITE" id="PS51318">
    <property type="entry name" value="TAT"/>
    <property type="match status" value="1"/>
</dbReference>
<dbReference type="PANTHER" id="PTHR43818:SF11">
    <property type="entry name" value="BCDNA.GH03377"/>
    <property type="match status" value="1"/>
</dbReference>
<gene>
    <name evidence="4" type="ORF">LZ016_14930</name>
</gene>
<dbReference type="Pfam" id="PF22725">
    <property type="entry name" value="GFO_IDH_MocA_C3"/>
    <property type="match status" value="1"/>
</dbReference>
<evidence type="ECO:0000259" key="2">
    <source>
        <dbReference type="Pfam" id="PF01408"/>
    </source>
</evidence>
<dbReference type="EMBL" id="JAKZHW010000002">
    <property type="protein sequence ID" value="MCH8617390.1"/>
    <property type="molecule type" value="Genomic_DNA"/>
</dbReference>
<dbReference type="InterPro" id="IPR055170">
    <property type="entry name" value="GFO_IDH_MocA-like_dom"/>
</dbReference>
<evidence type="ECO:0000313" key="5">
    <source>
        <dbReference type="Proteomes" id="UP001203058"/>
    </source>
</evidence>
<dbReference type="PANTHER" id="PTHR43818">
    <property type="entry name" value="BCDNA.GH03377"/>
    <property type="match status" value="1"/>
</dbReference>
<comment type="caution">
    <text evidence="4">The sequence shown here is derived from an EMBL/GenBank/DDBJ whole genome shotgun (WGS) entry which is preliminary data.</text>
</comment>
<dbReference type="RefSeq" id="WP_241448261.1">
    <property type="nucleotide sequence ID" value="NZ_JAKZHW010000002.1"/>
</dbReference>